<dbReference type="InterPro" id="IPR034660">
    <property type="entry name" value="DinB/YfiT-like"/>
</dbReference>
<evidence type="ECO:0000313" key="2">
    <source>
        <dbReference type="EMBL" id="OZM56918.1"/>
    </source>
</evidence>
<evidence type="ECO:0000259" key="1">
    <source>
        <dbReference type="Pfam" id="PF12867"/>
    </source>
</evidence>
<dbReference type="Pfam" id="PF12867">
    <property type="entry name" value="DinB_2"/>
    <property type="match status" value="1"/>
</dbReference>
<dbReference type="EMBL" id="NPIA01000004">
    <property type="protein sequence ID" value="OZM56918.1"/>
    <property type="molecule type" value="Genomic_DNA"/>
</dbReference>
<organism evidence="2 3">
    <name type="scientific">Lottiidibacillus patelloidae</name>
    <dbReference type="NCBI Taxonomy" id="2670334"/>
    <lineage>
        <taxon>Bacteria</taxon>
        <taxon>Bacillati</taxon>
        <taxon>Bacillota</taxon>
        <taxon>Bacilli</taxon>
        <taxon>Bacillales</taxon>
        <taxon>Bacillaceae</taxon>
        <taxon>Lottiidibacillus</taxon>
    </lineage>
</organism>
<feature type="domain" description="DinB-like" evidence="1">
    <location>
        <begin position="9"/>
        <end position="148"/>
    </location>
</feature>
<protein>
    <recommendedName>
        <fullName evidence="1">DinB-like domain-containing protein</fullName>
    </recommendedName>
</protein>
<dbReference type="Proteomes" id="UP000217083">
    <property type="component" value="Unassembled WGS sequence"/>
</dbReference>
<accession>A0A263BTM8</accession>
<dbReference type="InterPro" id="IPR024775">
    <property type="entry name" value="DinB-like"/>
</dbReference>
<dbReference type="SUPFAM" id="SSF109854">
    <property type="entry name" value="DinB/YfiT-like putative metalloenzymes"/>
    <property type="match status" value="1"/>
</dbReference>
<dbReference type="AlphaFoldDB" id="A0A263BTM8"/>
<name>A0A263BTM8_9BACI</name>
<keyword evidence="3" id="KW-1185">Reference proteome</keyword>
<comment type="caution">
    <text evidence="2">The sequence shown here is derived from an EMBL/GenBank/DDBJ whole genome shotgun (WGS) entry which is preliminary data.</text>
</comment>
<dbReference type="Gene3D" id="1.20.120.450">
    <property type="entry name" value="dinb family like domain"/>
    <property type="match status" value="1"/>
</dbReference>
<dbReference type="RefSeq" id="WP_094924410.1">
    <property type="nucleotide sequence ID" value="NZ_NPIA01000004.1"/>
</dbReference>
<reference evidence="3" key="1">
    <citation type="submission" date="2017-08" db="EMBL/GenBank/DDBJ databases">
        <authorList>
            <person name="Huang Z."/>
        </authorList>
    </citation>
    <scope>NUCLEOTIDE SEQUENCE [LARGE SCALE GENOMIC DNA]</scope>
    <source>
        <strain evidence="3">SA5d-4</strain>
    </source>
</reference>
<reference evidence="2 3" key="2">
    <citation type="submission" date="2017-09" db="EMBL/GenBank/DDBJ databases">
        <title>Bacillus patelloidae sp. nov., isolated from the intestinal tract of a marine limpet.</title>
        <authorList>
            <person name="Liu R."/>
            <person name="Dong C."/>
            <person name="Shao Z."/>
        </authorList>
    </citation>
    <scope>NUCLEOTIDE SEQUENCE [LARGE SCALE GENOMIC DNA]</scope>
    <source>
        <strain evidence="2 3">SA5d-4</strain>
    </source>
</reference>
<evidence type="ECO:0000313" key="3">
    <source>
        <dbReference type="Proteomes" id="UP000217083"/>
    </source>
</evidence>
<proteinExistence type="predicted"/>
<sequence>MEETMLFQQLDFYRHLTLSLLDSIEEEKINEVPAGYKNSVLWNAGHIYVSTEFMVIRQTGEELNIPDGYRDLFSGGTKPADWTVEPPSINEIKSLLKEQPERIKTSLKGKTSNDLLYPFEIPNLIKLTTIGEVLNFALYHEGQHTGFMKGLKNAINK</sequence>
<gene>
    <name evidence="2" type="ORF">CIB95_09105</name>
</gene>